<dbReference type="InterPro" id="IPR000315">
    <property type="entry name" value="Znf_B-box"/>
</dbReference>
<dbReference type="PROSITE" id="PS50188">
    <property type="entry name" value="B302_SPRY"/>
    <property type="match status" value="1"/>
</dbReference>
<feature type="region of interest" description="Disordered" evidence="3">
    <location>
        <begin position="31"/>
        <end position="66"/>
    </location>
</feature>
<evidence type="ECO:0000313" key="5">
    <source>
        <dbReference type="EMBL" id="KAK7915613.1"/>
    </source>
</evidence>
<keyword evidence="1" id="KW-0479">Metal-binding</keyword>
<reference evidence="6" key="1">
    <citation type="submission" date="2024-04" db="EMBL/GenBank/DDBJ databases">
        <title>Salinicola lusitanus LLJ914,a marine bacterium isolated from the Okinawa Trough.</title>
        <authorList>
            <person name="Li J."/>
        </authorList>
    </citation>
    <scope>NUCLEOTIDE SEQUENCE [LARGE SCALE GENOMIC DNA]</scope>
</reference>
<organism evidence="5 6">
    <name type="scientific">Mugilogobius chulae</name>
    <name type="common">yellowstripe goby</name>
    <dbReference type="NCBI Taxonomy" id="88201"/>
    <lineage>
        <taxon>Eukaryota</taxon>
        <taxon>Metazoa</taxon>
        <taxon>Chordata</taxon>
        <taxon>Craniata</taxon>
        <taxon>Vertebrata</taxon>
        <taxon>Euteleostomi</taxon>
        <taxon>Actinopterygii</taxon>
        <taxon>Neopterygii</taxon>
        <taxon>Teleostei</taxon>
        <taxon>Neoteleostei</taxon>
        <taxon>Acanthomorphata</taxon>
        <taxon>Gobiaria</taxon>
        <taxon>Gobiiformes</taxon>
        <taxon>Gobioidei</taxon>
        <taxon>Gobiidae</taxon>
        <taxon>Gobionellinae</taxon>
        <taxon>Mugilogobius</taxon>
    </lineage>
</organism>
<feature type="compositionally biased region" description="Pro residues" evidence="3">
    <location>
        <begin position="53"/>
        <end position="63"/>
    </location>
</feature>
<dbReference type="EMBL" id="JBBPFD010000008">
    <property type="protein sequence ID" value="KAK7915613.1"/>
    <property type="molecule type" value="Genomic_DNA"/>
</dbReference>
<dbReference type="InterPro" id="IPR043136">
    <property type="entry name" value="B30.2/SPRY_sf"/>
</dbReference>
<keyword evidence="2" id="KW-0862">Zinc</keyword>
<feature type="domain" description="B30.2/SPRY" evidence="4">
    <location>
        <begin position="264"/>
        <end position="456"/>
    </location>
</feature>
<dbReference type="PANTHER" id="PTHR24103">
    <property type="entry name" value="E3 UBIQUITIN-PROTEIN LIGASE TRIM"/>
    <property type="match status" value="1"/>
</dbReference>
<dbReference type="InterPro" id="IPR050143">
    <property type="entry name" value="TRIM/RBCC"/>
</dbReference>
<comment type="caution">
    <text evidence="5">The sequence shown here is derived from an EMBL/GenBank/DDBJ whole genome shotgun (WGS) entry which is preliminary data.</text>
</comment>
<keyword evidence="1" id="KW-0863">Zinc-finger</keyword>
<dbReference type="InterPro" id="IPR006574">
    <property type="entry name" value="PRY"/>
</dbReference>
<dbReference type="SUPFAM" id="SSF57845">
    <property type="entry name" value="B-box zinc-binding domain"/>
    <property type="match status" value="1"/>
</dbReference>
<accession>A0AAW0P2A1</accession>
<evidence type="ECO:0000313" key="6">
    <source>
        <dbReference type="Proteomes" id="UP001460270"/>
    </source>
</evidence>
<dbReference type="Proteomes" id="UP001460270">
    <property type="component" value="Unassembled WGS sequence"/>
</dbReference>
<dbReference type="GO" id="GO:0008270">
    <property type="term" value="F:zinc ion binding"/>
    <property type="evidence" value="ECO:0007669"/>
    <property type="project" value="UniProtKB-KW"/>
</dbReference>
<dbReference type="Pfam" id="PF00643">
    <property type="entry name" value="zf-B_box"/>
    <property type="match status" value="1"/>
</dbReference>
<evidence type="ECO:0000256" key="1">
    <source>
        <dbReference type="ARBA" id="ARBA00022771"/>
    </source>
</evidence>
<gene>
    <name evidence="5" type="ORF">WMY93_011374</name>
</gene>
<dbReference type="CDD" id="cd19756">
    <property type="entry name" value="Bbox2"/>
    <property type="match status" value="1"/>
</dbReference>
<dbReference type="InterPro" id="IPR013320">
    <property type="entry name" value="ConA-like_dom_sf"/>
</dbReference>
<evidence type="ECO:0000256" key="3">
    <source>
        <dbReference type="SAM" id="MobiDB-lite"/>
    </source>
</evidence>
<dbReference type="SMART" id="SM00589">
    <property type="entry name" value="PRY"/>
    <property type="match status" value="1"/>
</dbReference>
<evidence type="ECO:0000256" key="2">
    <source>
        <dbReference type="ARBA" id="ARBA00022833"/>
    </source>
</evidence>
<keyword evidence="6" id="KW-1185">Reference proteome</keyword>
<proteinExistence type="predicted"/>
<dbReference type="Gene3D" id="3.30.160.60">
    <property type="entry name" value="Classic Zinc Finger"/>
    <property type="match status" value="1"/>
</dbReference>
<name>A0AAW0P2A1_9GOBI</name>
<dbReference type="InterPro" id="IPR001870">
    <property type="entry name" value="B30.2/SPRY"/>
</dbReference>
<dbReference type="AlphaFoldDB" id="A0AAW0P2A1"/>
<protein>
    <recommendedName>
        <fullName evidence="4">B30.2/SPRY domain-containing protein</fullName>
    </recommendedName>
</protein>
<dbReference type="SUPFAM" id="SSF49899">
    <property type="entry name" value="Concanavalin A-like lectins/glucanases"/>
    <property type="match status" value="1"/>
</dbReference>
<sequence length="456" mass="50972">MDASFEAELDQVINHVLVLTEEQTQRETVASVASEARPAEPVTGAVTKAEAPTPAPPAPPPPKAAAEWQQLPTVAVAPMSEKNPENLSVCKAHPEAPAFYCQTDSTAACSVCESRFHEGHLIFYGEAGKMLIRQSLRNKLKALRSFRKGERLLYSRYGERQAIIKKQRSRCESNITLAFQAFHSYLQCEEEKMLKCVEEEANRLTWAASQKRDTLHSSVLSCDKAIESVTEQIVEGWQLNDSALHISPPEQLVCPDLFLNEAHYLGNLRYRVWNDLGKITVFTSIILDPNTAATCVKVSPDLLSVSYLRNSSSEPLPQRIEWAPGVLASRAINPHDTLRFAVDVGDHEKFEIGFISAKASRKGPRPNSAQLFLLSRHGSHFLWNGDKKSAFVPREKADCITILYDGLRKMLSFTDRKSGFQLHVCSTKHITDQLFPFLAADESLKSQTKRIRLVTD</sequence>
<dbReference type="Gene3D" id="2.60.120.920">
    <property type="match status" value="1"/>
</dbReference>
<evidence type="ECO:0000259" key="4">
    <source>
        <dbReference type="PROSITE" id="PS50188"/>
    </source>
</evidence>